<dbReference type="PROSITE" id="PS51841">
    <property type="entry name" value="LTD"/>
    <property type="match status" value="1"/>
</dbReference>
<dbReference type="NCBIfam" id="TIGR04183">
    <property type="entry name" value="Por_Secre_tail"/>
    <property type="match status" value="1"/>
</dbReference>
<evidence type="ECO:0000313" key="6">
    <source>
        <dbReference type="EMBL" id="BDS15389.1"/>
    </source>
</evidence>
<dbReference type="KEGG" id="aup:AsAng_0061730"/>
<evidence type="ECO:0000256" key="3">
    <source>
        <dbReference type="SAM" id="MobiDB-lite"/>
    </source>
</evidence>
<dbReference type="InterPro" id="IPR011042">
    <property type="entry name" value="6-blade_b-propeller_TolB-like"/>
</dbReference>
<dbReference type="Proteomes" id="UP001060919">
    <property type="component" value="Chromosome"/>
</dbReference>
<dbReference type="Gene3D" id="2.120.10.30">
    <property type="entry name" value="TolB, C-terminal domain"/>
    <property type="match status" value="1"/>
</dbReference>
<sequence length="1627" mass="174952">MNKLFHTTLILLSWIGLFSHYSNAQTIDWAGSIAASNHNIEPYAIAQDANQDIYVVGRFRETADFNMGAGTANLTSTGNYDAFIAKYDLNGNYIWAFNLGTTGTGKDTRAYDITVDALGNVIVVGEFKGAGVNFAPLGGVATSLTSSTAGSDPDGFAAKYNSAGQCIWAMQFGAGTLNNEIYGVATDPSNNIYIAGRLDDNDATNATAINVNPLGAAHSMNTNGADIVLIKYNANGLHLWDASIGSSGNLEYAYGVEVSGANLYLTGEFQGTAEFNPLGTSIQRTSLGSYDGFVAQYDAATGVCNWANRFGGTGSDEARKATVDAAGAVYLTGLFYNTVDFDPSGGTYNISSSGSSDIFVAKYTSSGTHAWAFPIGGASLDYGYDIDIDGTNLYVTGKFRGTADFDPSANTANLTSAGSATMDEAFIGKYTNNGVYVNAFSIEGAGHDRGYGIVVNNGSIHLTGYFEGMNVDFDPIGTATLNSASGTTYNDGFIAIYSDVVPTPEVAIIEWLANPTGIESEEEWVEIYNYGSAPINLKDWKLKDEDTDNATISAVDLFLSAGESLILARNKAKFEEHWLKGCANDKVVQVSMDLENDADELILEDNNGTIIWSIAYDDDETEGRATYYTELTYANTNYGSKAIPGVNRTGNDVTGSLGYQRNNTTVDVNAFANDIGDIGSPIYNNLMDYNRGNTVIVDGVDDYIDLGAQIALENQSEFTFEAWVKPLTIDANTERIFSKRLNNTNRIEISLGSGGTEATNQYLKISICNGTSESANASNLSVPVGEWTHIAVVFNGAATAGNRLKFYANGIAQTLSSDPVATTTPSGTGNAHLGKRSDNANKPSNVELDEVRLWNSARSEQLVRENMHLTLTGCETGLVAYYQLNETTGTVANDVLANNNATLMNGASRNSSPINVGNSAASISQTITGIATTGVHNFATAHLEINFTSKTGTEDITVTYEGFSPNTNRGTNGVAVYDNPTWTVNSSTTTGAYIGDLTFTFPTGTFSSTNPLQYRLYHRAMHASDDWKEIANAVLVTGNTITFPNIEVWGQFMVVQQSIDGISPVRGNMYTFDGIDDYIDVTTTASGLPQGNSARTIEAWIKTTVPTTGNYNNILSWGRRAANLRNSIGIRNGSFSFVGEGNDLEGTIVINDNQWHHVACVFDGVTLSLYVDGVLDIATSKTLNTTDQNLVIGTIALPASGEFWLGSLDEIRIWNAARTQTEIRENMHLTLNGGEANLLTYYQFNNDDPVGTVNGVKDALGSSNGRAINMTPAAYVASEIAVAGGLAQTLTIPATGPFLANYSKVGLSINFGATAANGDVVVTRLETEQPHGGSSITGQVDNEYFVVRNYGGNTTFTVLNSLSLLDIGYISPAEAAQPESASPLKLYKRPSNAYGATWGTALANANSANSGHNGTLVFDNSAAITSFSQLVFVNSNVDLPVELIQFEAERKNADEVILNWKTASETNNQGFQVERMLAHETTFKEIGWVNGQGNSIQTNFYQFLDENSTLETSYYRLKQLDFDGTFNYSQIRAVNGQSNGKYIDWKLYPNPVINTLNVSFKQLPQPTNSIVIQVLSTDGKCLYQSQEEVQSNQTLKIDAVKKLPAGTYMFSITMGDDELLLQKFIKQ</sequence>
<dbReference type="PANTHER" id="PTHR35580">
    <property type="entry name" value="CELL SURFACE GLYCOPROTEIN (S-LAYER PROTEIN)-LIKE PROTEIN"/>
    <property type="match status" value="1"/>
</dbReference>
<dbReference type="Gene3D" id="2.60.120.200">
    <property type="match status" value="2"/>
</dbReference>
<proteinExistence type="predicted"/>
<keyword evidence="7" id="KW-1185">Reference proteome</keyword>
<evidence type="ECO:0000259" key="5">
    <source>
        <dbReference type="PROSITE" id="PS51841"/>
    </source>
</evidence>
<dbReference type="SUPFAM" id="SSF49899">
    <property type="entry name" value="Concanavalin A-like lectins/glucanases"/>
    <property type="match status" value="2"/>
</dbReference>
<accession>A0A915YLF8</accession>
<feature type="region of interest" description="Disordered" evidence="3">
    <location>
        <begin position="819"/>
        <end position="843"/>
    </location>
</feature>
<dbReference type="Gene3D" id="2.60.40.1260">
    <property type="entry name" value="Lamin Tail domain"/>
    <property type="match status" value="1"/>
</dbReference>
<evidence type="ECO:0000256" key="2">
    <source>
        <dbReference type="ARBA" id="ARBA00023157"/>
    </source>
</evidence>
<protein>
    <submittedName>
        <fullName evidence="6">Lamin tail domain-containing protein</fullName>
    </submittedName>
</protein>
<feature type="domain" description="LTD" evidence="5">
    <location>
        <begin position="501"/>
        <end position="635"/>
    </location>
</feature>
<dbReference type="InterPro" id="IPR052918">
    <property type="entry name" value="Motility_Chemotaxis_Reg"/>
</dbReference>
<keyword evidence="1 4" id="KW-0732">Signal</keyword>
<dbReference type="SUPFAM" id="SSF63829">
    <property type="entry name" value="Calcium-dependent phosphotriesterase"/>
    <property type="match status" value="1"/>
</dbReference>
<dbReference type="GO" id="GO:0004553">
    <property type="term" value="F:hydrolase activity, hydrolyzing O-glycosyl compounds"/>
    <property type="evidence" value="ECO:0007669"/>
    <property type="project" value="UniProtKB-ARBA"/>
</dbReference>
<dbReference type="InterPro" id="IPR036415">
    <property type="entry name" value="Lamin_tail_dom_sf"/>
</dbReference>
<gene>
    <name evidence="6" type="ORF">AsAng_0061730</name>
</gene>
<dbReference type="InterPro" id="IPR013320">
    <property type="entry name" value="ConA-like_dom_sf"/>
</dbReference>
<feature type="signal peptide" evidence="4">
    <location>
        <begin position="1"/>
        <end position="24"/>
    </location>
</feature>
<dbReference type="InterPro" id="IPR001322">
    <property type="entry name" value="Lamin_tail_dom"/>
</dbReference>
<evidence type="ECO:0000256" key="1">
    <source>
        <dbReference type="ARBA" id="ARBA00022729"/>
    </source>
</evidence>
<organism evidence="6 7">
    <name type="scientific">Aureispira anguillae</name>
    <dbReference type="NCBI Taxonomy" id="2864201"/>
    <lineage>
        <taxon>Bacteria</taxon>
        <taxon>Pseudomonadati</taxon>
        <taxon>Bacteroidota</taxon>
        <taxon>Saprospiria</taxon>
        <taxon>Saprospirales</taxon>
        <taxon>Saprospiraceae</taxon>
        <taxon>Aureispira</taxon>
    </lineage>
</organism>
<evidence type="ECO:0000313" key="7">
    <source>
        <dbReference type="Proteomes" id="UP001060919"/>
    </source>
</evidence>
<dbReference type="SMART" id="SM00560">
    <property type="entry name" value="LamGL"/>
    <property type="match status" value="2"/>
</dbReference>
<dbReference type="SUPFAM" id="SSF74853">
    <property type="entry name" value="Lamin A/C globular tail domain"/>
    <property type="match status" value="1"/>
</dbReference>
<dbReference type="InterPro" id="IPR006558">
    <property type="entry name" value="LamG-like"/>
</dbReference>
<dbReference type="Pfam" id="PF13385">
    <property type="entry name" value="Laminin_G_3"/>
    <property type="match status" value="2"/>
</dbReference>
<evidence type="ECO:0000256" key="4">
    <source>
        <dbReference type="SAM" id="SignalP"/>
    </source>
</evidence>
<dbReference type="GO" id="GO:0005975">
    <property type="term" value="P:carbohydrate metabolic process"/>
    <property type="evidence" value="ECO:0007669"/>
    <property type="project" value="UniProtKB-ARBA"/>
</dbReference>
<dbReference type="EMBL" id="AP026867">
    <property type="protein sequence ID" value="BDS15389.1"/>
    <property type="molecule type" value="Genomic_DNA"/>
</dbReference>
<feature type="chain" id="PRO_5037824763" evidence="4">
    <location>
        <begin position="25"/>
        <end position="1627"/>
    </location>
</feature>
<feature type="compositionally biased region" description="Polar residues" evidence="3">
    <location>
        <begin position="819"/>
        <end position="829"/>
    </location>
</feature>
<dbReference type="RefSeq" id="WP_264790549.1">
    <property type="nucleotide sequence ID" value="NZ_AP026867.1"/>
</dbReference>
<dbReference type="Pfam" id="PF00932">
    <property type="entry name" value="LTD"/>
    <property type="match status" value="1"/>
</dbReference>
<name>A0A915YLF8_9BACT</name>
<keyword evidence="2" id="KW-1015">Disulfide bond</keyword>
<dbReference type="Pfam" id="PF18962">
    <property type="entry name" value="Por_Secre_tail"/>
    <property type="match status" value="1"/>
</dbReference>
<dbReference type="InterPro" id="IPR026444">
    <property type="entry name" value="Secre_tail"/>
</dbReference>
<dbReference type="PANTHER" id="PTHR35580:SF1">
    <property type="entry name" value="PHYTASE-LIKE DOMAIN-CONTAINING PROTEIN"/>
    <property type="match status" value="1"/>
</dbReference>
<reference evidence="6" key="1">
    <citation type="submission" date="2022-09" db="EMBL/GenBank/DDBJ databases">
        <title>Aureispira anguillicida sp. nov., isolated from Leptocephalus of Japanese eel Anguilla japonica.</title>
        <authorList>
            <person name="Yuasa K."/>
            <person name="Mekata T."/>
            <person name="Ikunari K."/>
        </authorList>
    </citation>
    <scope>NUCLEOTIDE SEQUENCE</scope>
    <source>
        <strain evidence="6">EL160426</strain>
    </source>
</reference>